<dbReference type="PROSITE" id="PS00242">
    <property type="entry name" value="INTEGRIN_ALPHA"/>
    <property type="match status" value="1"/>
</dbReference>
<evidence type="ECO:0000256" key="3">
    <source>
        <dbReference type="ARBA" id="ARBA00022692"/>
    </source>
</evidence>
<feature type="region of interest" description="Disordered" evidence="17">
    <location>
        <begin position="143"/>
        <end position="177"/>
    </location>
</feature>
<dbReference type="InterPro" id="IPR032695">
    <property type="entry name" value="Integrin_dom_sf"/>
</dbReference>
<evidence type="ECO:0000256" key="11">
    <source>
        <dbReference type="ARBA" id="ARBA00023136"/>
    </source>
</evidence>
<evidence type="ECO:0000256" key="4">
    <source>
        <dbReference type="ARBA" id="ARBA00022723"/>
    </source>
</evidence>
<comment type="similarity">
    <text evidence="2 16">Belongs to the integrin alpha chain family.</text>
</comment>
<comment type="subcellular location">
    <subcellularLocation>
        <location evidence="1 16">Membrane</location>
        <topology evidence="1 16">Single-pass type I membrane protein</topology>
    </subcellularLocation>
</comment>
<evidence type="ECO:0000256" key="5">
    <source>
        <dbReference type="ARBA" id="ARBA00022729"/>
    </source>
</evidence>
<dbReference type="PANTHER" id="PTHR23220">
    <property type="entry name" value="INTEGRIN ALPHA"/>
    <property type="match status" value="1"/>
</dbReference>
<keyword evidence="11 16" id="KW-0472">Membrane</keyword>
<dbReference type="GO" id="GO:0033627">
    <property type="term" value="P:cell adhesion mediated by integrin"/>
    <property type="evidence" value="ECO:0007669"/>
    <property type="project" value="TreeGrafter"/>
</dbReference>
<dbReference type="SUPFAM" id="SSF69179">
    <property type="entry name" value="Integrin domains"/>
    <property type="match status" value="2"/>
</dbReference>
<keyword evidence="13 16" id="KW-0675">Receptor</keyword>
<dbReference type="GO" id="GO:0005178">
    <property type="term" value="F:integrin binding"/>
    <property type="evidence" value="ECO:0007669"/>
    <property type="project" value="TreeGrafter"/>
</dbReference>
<dbReference type="SMART" id="SM00327">
    <property type="entry name" value="VWA"/>
    <property type="match status" value="1"/>
</dbReference>
<proteinExistence type="inferred from homology"/>
<evidence type="ECO:0000256" key="14">
    <source>
        <dbReference type="ARBA" id="ARBA00023180"/>
    </source>
</evidence>
<dbReference type="Gene3D" id="2.60.40.1460">
    <property type="entry name" value="Integrin domains. Chain A, domain 2"/>
    <property type="match status" value="1"/>
</dbReference>
<organism evidence="19 20">
    <name type="scientific">Cricetulus griseus</name>
    <name type="common">Chinese hamster</name>
    <name type="synonym">Cricetulus barabensis griseus</name>
    <dbReference type="NCBI Taxonomy" id="10029"/>
    <lineage>
        <taxon>Eukaryota</taxon>
        <taxon>Metazoa</taxon>
        <taxon>Chordata</taxon>
        <taxon>Craniata</taxon>
        <taxon>Vertebrata</taxon>
        <taxon>Euteleostomi</taxon>
        <taxon>Mammalia</taxon>
        <taxon>Eutheria</taxon>
        <taxon>Euarchontoglires</taxon>
        <taxon>Glires</taxon>
        <taxon>Rodentia</taxon>
        <taxon>Myomorpha</taxon>
        <taxon>Muroidea</taxon>
        <taxon>Cricetidae</taxon>
        <taxon>Cricetinae</taxon>
        <taxon>Cricetulus</taxon>
    </lineage>
</organism>
<dbReference type="InterPro" id="IPR013517">
    <property type="entry name" value="FG-GAP"/>
</dbReference>
<evidence type="ECO:0000256" key="6">
    <source>
        <dbReference type="ARBA" id="ARBA00022737"/>
    </source>
</evidence>
<gene>
    <name evidence="19" type="ORF">I79_017300</name>
</gene>
<sequence length="1000" mass="109975">MPLGAFNVDVAWPWVTALKPGAPSVLSSFLHHDPSTNQTCLLVTRHSTKKTSAPLHRCAISIIPDEIACHPVENISMPKGSYKGVTVVRNHHGILVCIQVQARQPSSLNSELTGACSLLSPSLDLQAHAYFSDLDLHVELGGYSRSKGGSSGENKKPARGPRAAEEEEDEEEEAGEKRQISFALVQYGYVIQTEFDLRDSQDVMASLARVQSIVQVKNVTKTASAMQHVLDNIFTPSRGSRKKASKVMVVLTDGDIFGDPLNLTTVINSPKMQGIERFAIGVGDAFKKAKTDRELKLIASDPKETHTFKVTNYMALDGLLSKLQQSIIHMEGTVGDALQYQLAQTGFSAQILDKGQVLLGTVGAFNWSGGALLYDTRSGKGSFLNQTAEDSGAAQYSYLGYSVAVLHMVFGFSYVAGAPRHKIRGAVFQLQKEDRKATFVRRLEGEQMGSYFGSELCSVDIDMDGTTDFLLVAAPFYHIRGEEGRVYVYRVHEQDASFSLARTLSGHPGLTNSRFGFAMAAVGDINQDKFTDVAIGAPLEGFEAGDGTSYGSVYIYNGHSDGLRASPSQWVLQIPSTKGGRKCGCGTHLLGSAWVSLLLSSQQCDFGSQPVVDLAVSMTFIPAALPMFFKDNVDVELCFEVASSTTASNPGLREMSLHFTVDVDVTKQRKRLQCTNTTNCQSYLRNWNGESSQCEQLSFIPMEEKLCDGDCFSNITIKVSYEFQTLGGKGDHPNPILDHYKDPSAVFQLPYEKDCKNKVFCIAEVQLTTAISQQELVVGVTKELSKNISLTNSGEDSYMTNMALNYPRNLQFKRIQKPLSPDIQCDEPKPVASVLVVNCKIGHPILKRSSIFQPDVLERSEQTHLLLLQHVQEWHSVICDITSNKENVTVAAEISLGHTKQLLRDVTELQILGEISFNKSLYEGLSAENHRTQITVIFLRDEEPNSLPLIIGSSIGGLLLLVVIIAILFKCGFFKRKYQQLNLESIRRTQLKADSLLVED</sequence>
<keyword evidence="6" id="KW-0677">Repeat</keyword>
<dbReference type="SUPFAM" id="SSF53300">
    <property type="entry name" value="vWA-like"/>
    <property type="match status" value="1"/>
</dbReference>
<keyword evidence="10 16" id="KW-0401">Integrin</keyword>
<dbReference type="SMART" id="SM00191">
    <property type="entry name" value="Int_alpha"/>
    <property type="match status" value="3"/>
</dbReference>
<dbReference type="PANTHER" id="PTHR23220:SF79">
    <property type="entry name" value="INTEGRIN ALPHA-E"/>
    <property type="match status" value="1"/>
</dbReference>
<dbReference type="Gene3D" id="3.40.50.410">
    <property type="entry name" value="von Willebrand factor, type A domain"/>
    <property type="match status" value="1"/>
</dbReference>
<dbReference type="GO" id="GO:0007160">
    <property type="term" value="P:cell-matrix adhesion"/>
    <property type="evidence" value="ECO:0007669"/>
    <property type="project" value="TreeGrafter"/>
</dbReference>
<evidence type="ECO:0000256" key="7">
    <source>
        <dbReference type="ARBA" id="ARBA00022837"/>
    </source>
</evidence>
<feature type="compositionally biased region" description="Acidic residues" evidence="17">
    <location>
        <begin position="165"/>
        <end position="174"/>
    </location>
</feature>
<accession>G3I1N6</accession>
<dbReference type="FunCoup" id="G3I1N6">
    <property type="interactions" value="24"/>
</dbReference>
<dbReference type="InterPro" id="IPR013519">
    <property type="entry name" value="Int_alpha_beta-p"/>
</dbReference>
<dbReference type="Pfam" id="PF01839">
    <property type="entry name" value="FG-GAP"/>
    <property type="match status" value="2"/>
</dbReference>
<dbReference type="PROSITE" id="PS51470">
    <property type="entry name" value="FG_GAP"/>
    <property type="match status" value="2"/>
</dbReference>
<name>G3I1N6_CRIGR</name>
<dbReference type="Gene3D" id="1.20.5.930">
    <property type="entry name" value="Bicelle-embedded integrin alpha(iib) transmembrane segment"/>
    <property type="match status" value="1"/>
</dbReference>
<dbReference type="GO" id="GO:0098609">
    <property type="term" value="P:cell-cell adhesion"/>
    <property type="evidence" value="ECO:0007669"/>
    <property type="project" value="TreeGrafter"/>
</dbReference>
<evidence type="ECO:0000256" key="15">
    <source>
        <dbReference type="PROSITE-ProRule" id="PRU00803"/>
    </source>
</evidence>
<dbReference type="InParanoid" id="G3I1N6"/>
<keyword evidence="12" id="KW-1015">Disulfide bond</keyword>
<reference evidence="20" key="1">
    <citation type="journal article" date="2011" name="Nat. Biotechnol.">
        <title>The genomic sequence of the Chinese hamster ovary (CHO)-K1 cell line.</title>
        <authorList>
            <person name="Xu X."/>
            <person name="Nagarajan H."/>
            <person name="Lewis N.E."/>
            <person name="Pan S."/>
            <person name="Cai Z."/>
            <person name="Liu X."/>
            <person name="Chen W."/>
            <person name="Xie M."/>
            <person name="Wang W."/>
            <person name="Hammond S."/>
            <person name="Andersen M.R."/>
            <person name="Neff N."/>
            <person name="Passarelli B."/>
            <person name="Koh W."/>
            <person name="Fan H.C."/>
            <person name="Wang J."/>
            <person name="Gui Y."/>
            <person name="Lee K.H."/>
            <person name="Betenbaugh M.J."/>
            <person name="Quake S.R."/>
            <person name="Famili I."/>
            <person name="Palsson B.O."/>
            <person name="Wang J."/>
        </authorList>
    </citation>
    <scope>NUCLEOTIDE SEQUENCE [LARGE SCALE GENOMIC DNA]</scope>
    <source>
        <strain evidence="20">CHO K1 cell line</strain>
    </source>
</reference>
<evidence type="ECO:0000256" key="16">
    <source>
        <dbReference type="RuleBase" id="RU003762"/>
    </source>
</evidence>
<evidence type="ECO:0000256" key="9">
    <source>
        <dbReference type="ARBA" id="ARBA00022989"/>
    </source>
</evidence>
<evidence type="ECO:0000256" key="13">
    <source>
        <dbReference type="ARBA" id="ARBA00023170"/>
    </source>
</evidence>
<dbReference type="InterPro" id="IPR048285">
    <property type="entry name" value="Integrin_alpha_Ig-like_2"/>
</dbReference>
<dbReference type="SUPFAM" id="SSF69318">
    <property type="entry name" value="Integrin alpha N-terminal domain"/>
    <property type="match status" value="1"/>
</dbReference>
<protein>
    <submittedName>
        <fullName evidence="19">Integrin alpha-E</fullName>
    </submittedName>
</protein>
<keyword evidence="9 16" id="KW-1133">Transmembrane helix</keyword>
<feature type="repeat" description="FG-GAP" evidence="15">
    <location>
        <begin position="438"/>
        <end position="498"/>
    </location>
</feature>
<dbReference type="GO" id="GO:0007229">
    <property type="term" value="P:integrin-mediated signaling pathway"/>
    <property type="evidence" value="ECO:0007669"/>
    <property type="project" value="UniProtKB-KW"/>
</dbReference>
<dbReference type="eggNOG" id="KOG3637">
    <property type="taxonomic scope" value="Eukaryota"/>
</dbReference>
<feature type="transmembrane region" description="Helical" evidence="16">
    <location>
        <begin position="947"/>
        <end position="969"/>
    </location>
</feature>
<feature type="domain" description="VWFA" evidence="18">
    <location>
        <begin position="175"/>
        <end position="323"/>
    </location>
</feature>
<dbReference type="InterPro" id="IPR018184">
    <property type="entry name" value="Integrin_alpha_C_CS"/>
</dbReference>
<dbReference type="Proteomes" id="UP000001075">
    <property type="component" value="Unassembled WGS sequence"/>
</dbReference>
<dbReference type="Gene3D" id="2.60.40.1510">
    <property type="entry name" value="ntegrin, alpha v. Chain A, domain 3"/>
    <property type="match status" value="1"/>
</dbReference>
<dbReference type="EMBL" id="JH001086">
    <property type="protein sequence ID" value="EGW04579.1"/>
    <property type="molecule type" value="Genomic_DNA"/>
</dbReference>
<evidence type="ECO:0000259" key="18">
    <source>
        <dbReference type="PROSITE" id="PS50234"/>
    </source>
</evidence>
<dbReference type="PRINTS" id="PR01185">
    <property type="entry name" value="INTEGRINA"/>
</dbReference>
<keyword evidence="8 16" id="KW-0130">Cell adhesion</keyword>
<keyword evidence="5" id="KW-0732">Signal</keyword>
<evidence type="ECO:0000256" key="2">
    <source>
        <dbReference type="ARBA" id="ARBA00008054"/>
    </source>
</evidence>
<dbReference type="Gene3D" id="2.130.10.130">
    <property type="entry name" value="Integrin alpha, N-terminal"/>
    <property type="match status" value="1"/>
</dbReference>
<dbReference type="GO" id="GO:0009897">
    <property type="term" value="C:external side of plasma membrane"/>
    <property type="evidence" value="ECO:0007669"/>
    <property type="project" value="TreeGrafter"/>
</dbReference>
<dbReference type="GO" id="GO:0046872">
    <property type="term" value="F:metal ion binding"/>
    <property type="evidence" value="ECO:0007669"/>
    <property type="project" value="UniProtKB-KW"/>
</dbReference>
<keyword evidence="7" id="KW-0106">Calcium</keyword>
<dbReference type="PROSITE" id="PS50234">
    <property type="entry name" value="VWFA"/>
    <property type="match status" value="1"/>
</dbReference>
<dbReference type="InterPro" id="IPR036465">
    <property type="entry name" value="vWFA_dom_sf"/>
</dbReference>
<evidence type="ECO:0000256" key="1">
    <source>
        <dbReference type="ARBA" id="ARBA00004479"/>
    </source>
</evidence>
<dbReference type="GO" id="GO:0008305">
    <property type="term" value="C:integrin complex"/>
    <property type="evidence" value="ECO:0007669"/>
    <property type="project" value="InterPro"/>
</dbReference>
<feature type="repeat" description="FG-GAP" evidence="15">
    <location>
        <begin position="501"/>
        <end position="565"/>
    </location>
</feature>
<keyword evidence="14" id="KW-0325">Glycoprotein</keyword>
<dbReference type="AlphaFoldDB" id="G3I1N6"/>
<dbReference type="Pfam" id="PF20805">
    <property type="entry name" value="Integrin_A_Ig_2"/>
    <property type="match status" value="1"/>
</dbReference>
<evidence type="ECO:0000256" key="8">
    <source>
        <dbReference type="ARBA" id="ARBA00022889"/>
    </source>
</evidence>
<evidence type="ECO:0000313" key="19">
    <source>
        <dbReference type="EMBL" id="EGW04579.1"/>
    </source>
</evidence>
<evidence type="ECO:0000256" key="12">
    <source>
        <dbReference type="ARBA" id="ARBA00023157"/>
    </source>
</evidence>
<dbReference type="InterPro" id="IPR000413">
    <property type="entry name" value="Integrin_alpha"/>
</dbReference>
<keyword evidence="4" id="KW-0479">Metal-binding</keyword>
<evidence type="ECO:0000313" key="20">
    <source>
        <dbReference type="Proteomes" id="UP000001075"/>
    </source>
</evidence>
<dbReference type="InterPro" id="IPR028994">
    <property type="entry name" value="Integrin_alpha_N"/>
</dbReference>
<dbReference type="STRING" id="10029.G3I1N6"/>
<dbReference type="OMA" id="FKRMQKP"/>
<keyword evidence="3 16" id="KW-0812">Transmembrane</keyword>
<dbReference type="Pfam" id="PF00092">
    <property type="entry name" value="VWA"/>
    <property type="match status" value="1"/>
</dbReference>
<dbReference type="InterPro" id="IPR002035">
    <property type="entry name" value="VWF_A"/>
</dbReference>
<evidence type="ECO:0000256" key="10">
    <source>
        <dbReference type="ARBA" id="ARBA00023037"/>
    </source>
</evidence>
<evidence type="ECO:0000256" key="17">
    <source>
        <dbReference type="SAM" id="MobiDB-lite"/>
    </source>
</evidence>